<dbReference type="PANTHER" id="PTHR32305:SF15">
    <property type="entry name" value="PROTEIN RHSA-RELATED"/>
    <property type="match status" value="1"/>
</dbReference>
<dbReference type="Gene3D" id="2.180.10.10">
    <property type="entry name" value="RHS repeat-associated core"/>
    <property type="match status" value="2"/>
</dbReference>
<dbReference type="InterPro" id="IPR049802">
    <property type="entry name" value="RhsC-like_FIX"/>
</dbReference>
<dbReference type="InterPro" id="IPR006530">
    <property type="entry name" value="YD"/>
</dbReference>
<dbReference type="NCBIfam" id="TIGR01643">
    <property type="entry name" value="YD_repeat_2x"/>
    <property type="match status" value="7"/>
</dbReference>
<evidence type="ECO:0000313" key="6">
    <source>
        <dbReference type="Proteomes" id="UP000002735"/>
    </source>
</evidence>
<dbReference type="HOGENOM" id="CLU_001218_1_2_6"/>
<dbReference type="EMBL" id="CP001655">
    <property type="protein sequence ID" value="ACT07641.1"/>
    <property type="molecule type" value="Genomic_DNA"/>
</dbReference>
<evidence type="ECO:0000259" key="4">
    <source>
        <dbReference type="Pfam" id="PF25023"/>
    </source>
</evidence>
<dbReference type="Pfam" id="PF25023">
    <property type="entry name" value="TEN_YD-shell"/>
    <property type="match status" value="1"/>
</dbReference>
<accession>C6CNW6</accession>
<organism evidence="5 6">
    <name type="scientific">Dickeya chrysanthemi (strain Ech1591)</name>
    <name type="common">Dickeya zeae (strain Ech1591)</name>
    <dbReference type="NCBI Taxonomy" id="561229"/>
    <lineage>
        <taxon>Bacteria</taxon>
        <taxon>Pseudomonadati</taxon>
        <taxon>Pseudomonadota</taxon>
        <taxon>Gammaproteobacteria</taxon>
        <taxon>Enterobacterales</taxon>
        <taxon>Pectobacteriaceae</taxon>
        <taxon>Dickeya</taxon>
    </lineage>
</organism>
<dbReference type="InterPro" id="IPR031325">
    <property type="entry name" value="RHS_repeat"/>
</dbReference>
<feature type="compositionally biased region" description="Polar residues" evidence="2">
    <location>
        <begin position="475"/>
        <end position="498"/>
    </location>
</feature>
<feature type="domain" description="DUF6531" evidence="3">
    <location>
        <begin position="519"/>
        <end position="592"/>
    </location>
</feature>
<dbReference type="RefSeq" id="WP_012770496.1">
    <property type="nucleotide sequence ID" value="NC_012912.1"/>
</dbReference>
<sequence length="1679" mass="186610">MSENKKATLISSEDAANQTFSTDNKISGGCAQCGCEVLIYYHYDSGKPVPNAPFVLTDSNKTEIHGKTDANGLCQIYDMGCGTFELMLEEGSDDFTPRETVENNPVLQSNPAYATLAGEYFTLFLLLRKQGLVNYDADDSSDRHVDVDGAGLFTSIPQEYRKSYDRFWELDKRVNRGGRELKRAVNKIHHSLAAEVADKGGESNAALMLFCEIALGFIPVVGQAMDVYAIGEWSWRSYQEPARLEDPLHIAEGALCAIGVIPGLGDALKVSGRAIIRALKEATPKELQFAIKTIRSLSDGNLVKGLTQLQAELRHYGAQAKDLLLKIHAALKQVLAESALKNNWIVSMMKDSFSAMITALEKLIAKYDGALADIESQFKVFIDKVVTRVSGSARKKGSIAHDAAASKAPSPAESPSAKPAAQSESPLAAGEKTAGMQAGGGNNGKATSAKTDEKKNTPPAAKPKNAVGKEKTRQSSEGTEDITTGSNKGEQPDNSHQQAAAGEKDKTCNANSKHCQNEGEPVDMATGYVVDWRTDFTQSGLLPLAMKRYYRSGGERRPGLLGALWRSNWDMSLTLDNGVATLTDGEFNQAVFVLPEEGAQSRAPSNPSWRLCRQQGHLVLQHVDGLRYRFEHALGLHLCLTAIEDRAGHRLTFLWDRADLCWISLPDGRLVHVETQRRRITTLTLCDEHRQPLKTLVRYQYDAQGYLLNVRAGEGRNFDYQYAPQGWLLRWSDLAHTWVEHEYDEQGRSRRDRTADGFWPGEFRYDDDAFTSQYHSGFGGVTTYVRDARNNILLRREPDGGEYRFEWVDNQLAAESDPLGGRTEYQRNDWGQVTAVTLPDGATHRYEYDDDGQLLAYIDPLGSAWRYTRDAAGRVDTASDPEGRTWQHRYSPQGLLSGVTGPDGRVQRYHYNRRGLLERLEAEGTSPVTFFYDGHDRLTERHIAHEQGVQVRRWVYEGGRETPEKVIYEDGSETRFGYDGEGNLTSVTDALGQRYQFRYGAFDNLLEATDPLGASVRYHYNAESEFAGVTNSQGQTWQYRFDTAGRLSEERHYDGRVYRYDYDVAGQLASRQAPDGSRLAYGYDAGGRLRTIEAVSADGAGEGTTTFAYDLSGRLLKAASPDAVVEYAYNRAGQVVSETVNGEEVRTGYDDGGQRSVVEGLLASLSLGWQGGRLTTLGIGSHLPLTFSHTASGEEQRRSNGSGFALRHEWSAAGLLSRQALEGVSGVLERRYRYDVLDRLTGLSDSHWGEQALRLNGTGQVVAERREQGRRQQARLFGYDSEQNLCEVSAIEPDGAGRLSASNAVVQASSGYDTAGRVVMRGDSRYQYDACGRLVSKRESRAGFRPRDTQFGWDAQDRLVRVSLPDGSRWRYGYDAFGRRVSKVREGQGPSAQAVARVAYRWDGDQLSGQTQYRADGSVARAVQWVYEPGSFRPLAQVEEKGGRTQLHYIVTDLTGTARELCSETGEVHWRGEQALWGAHREEKIPIPLRRWLGDAANEEVYCELRYQGQVYDSETGLYYNRHRYYDPETAQYLSGDPLGIAGGLRPQGYVHNPMEWVDPFGLVGCPVKKYEVSTYNDLKNRSVSGDELDIHHAMQKHPAGQVVPGYDPKTAPSIAIPKVEHQEIPTMKGPYTGSARDLLAKDVKDLREYTNAPASSIKELIKLNKEMFPDAFKKLPRK</sequence>
<dbReference type="STRING" id="561229.Dd1591_2818"/>
<protein>
    <submittedName>
        <fullName evidence="5">YD repeat protein</fullName>
    </submittedName>
</protein>
<name>C6CNW6_DICC1</name>
<reference evidence="5 6" key="1">
    <citation type="submission" date="2009-06" db="EMBL/GenBank/DDBJ databases">
        <title>Complete sequence of Dickeya zeae Ech1591.</title>
        <authorList>
            <consortium name="US DOE Joint Genome Institute"/>
            <person name="Lucas S."/>
            <person name="Copeland A."/>
            <person name="Lapidus A."/>
            <person name="Glavina del Rio T."/>
            <person name="Tice H."/>
            <person name="Bruce D."/>
            <person name="Goodwin L."/>
            <person name="Pitluck S."/>
            <person name="Chertkov O."/>
            <person name="Brettin T."/>
            <person name="Detter J.C."/>
            <person name="Han C."/>
            <person name="Larimer F."/>
            <person name="Land M."/>
            <person name="Hauser L."/>
            <person name="Kyrpides N."/>
            <person name="Ovchinnikova G."/>
            <person name="Balakrishnan V."/>
            <person name="Glasner J."/>
            <person name="Perna N.T."/>
        </authorList>
    </citation>
    <scope>NUCLEOTIDE SEQUENCE [LARGE SCALE GENOMIC DNA]</scope>
    <source>
        <strain evidence="5 6">Ech1591</strain>
    </source>
</reference>
<feature type="compositionally biased region" description="Low complexity" evidence="2">
    <location>
        <begin position="403"/>
        <end position="426"/>
    </location>
</feature>
<evidence type="ECO:0000259" key="3">
    <source>
        <dbReference type="Pfam" id="PF20148"/>
    </source>
</evidence>
<feature type="domain" description="Teneurin-like YD-shell" evidence="4">
    <location>
        <begin position="1272"/>
        <end position="1537"/>
    </location>
</feature>
<dbReference type="eggNOG" id="COG3209">
    <property type="taxonomic scope" value="Bacteria"/>
</dbReference>
<dbReference type="InterPro" id="IPR056823">
    <property type="entry name" value="TEN-like_YD-shell"/>
</dbReference>
<dbReference type="KEGG" id="dze:Dd1591_2818"/>
<feature type="compositionally biased region" description="Low complexity" evidence="2">
    <location>
        <begin position="457"/>
        <end position="466"/>
    </location>
</feature>
<dbReference type="NCBIfam" id="TIGR03696">
    <property type="entry name" value="Rhs_assc_core"/>
    <property type="match status" value="1"/>
</dbReference>
<dbReference type="InterPro" id="IPR022385">
    <property type="entry name" value="Rhs_assc_core"/>
</dbReference>
<proteinExistence type="predicted"/>
<dbReference type="InterPro" id="IPR045351">
    <property type="entry name" value="DUF6531"/>
</dbReference>
<dbReference type="GeneID" id="45080868"/>
<dbReference type="CDD" id="cd20746">
    <property type="entry name" value="FIX_Ntox15_NUC_DUF4112_RhsA-like"/>
    <property type="match status" value="1"/>
</dbReference>
<dbReference type="Pfam" id="PF20148">
    <property type="entry name" value="DUF6531"/>
    <property type="match status" value="1"/>
</dbReference>
<dbReference type="Proteomes" id="UP000002735">
    <property type="component" value="Chromosome"/>
</dbReference>
<feature type="region of interest" description="Disordered" evidence="2">
    <location>
        <begin position="393"/>
        <end position="520"/>
    </location>
</feature>
<evidence type="ECO:0000256" key="2">
    <source>
        <dbReference type="SAM" id="MobiDB-lite"/>
    </source>
</evidence>
<dbReference type="InterPro" id="IPR050708">
    <property type="entry name" value="T6SS_VgrG/RHS"/>
</dbReference>
<dbReference type="PANTHER" id="PTHR32305">
    <property type="match status" value="1"/>
</dbReference>
<gene>
    <name evidence="5" type="ordered locus">Dd1591_2818</name>
</gene>
<evidence type="ECO:0000313" key="5">
    <source>
        <dbReference type="EMBL" id="ACT07641.1"/>
    </source>
</evidence>
<evidence type="ECO:0000256" key="1">
    <source>
        <dbReference type="ARBA" id="ARBA00022737"/>
    </source>
</evidence>
<keyword evidence="1" id="KW-0677">Repeat</keyword>
<dbReference type="Pfam" id="PF05593">
    <property type="entry name" value="RHS_repeat"/>
    <property type="match status" value="4"/>
</dbReference>